<keyword evidence="3" id="KW-0479">Metal-binding</keyword>
<comment type="caution">
    <text evidence="8">The sequence shown here is derived from an EMBL/GenBank/DDBJ whole genome shotgun (WGS) entry which is preliminary data.</text>
</comment>
<comment type="similarity">
    <text evidence="1">Belongs to the alpha-carbonic anhydrase family.</text>
</comment>
<proteinExistence type="inferred from homology"/>
<gene>
    <name evidence="8" type="primary">rsph10b</name>
    <name evidence="8" type="ORF">SNAT2548_LOCUS14571</name>
</gene>
<evidence type="ECO:0000256" key="3">
    <source>
        <dbReference type="ARBA" id="ARBA00022723"/>
    </source>
</evidence>
<dbReference type="PANTHER" id="PTHR18952">
    <property type="entry name" value="CARBONIC ANHYDRASE"/>
    <property type="match status" value="1"/>
</dbReference>
<evidence type="ECO:0000256" key="2">
    <source>
        <dbReference type="ARBA" id="ARBA00012925"/>
    </source>
</evidence>
<dbReference type="PANTHER" id="PTHR18952:SF265">
    <property type="entry name" value="CARBONIC ANHYDRASE"/>
    <property type="match status" value="1"/>
</dbReference>
<protein>
    <recommendedName>
        <fullName evidence="2">carbonic anhydrase</fullName>
        <ecNumber evidence="2">4.2.1.1</ecNumber>
    </recommendedName>
</protein>
<evidence type="ECO:0000256" key="5">
    <source>
        <dbReference type="ARBA" id="ARBA00023239"/>
    </source>
</evidence>
<evidence type="ECO:0000256" key="7">
    <source>
        <dbReference type="SAM" id="SignalP"/>
    </source>
</evidence>
<accession>A0A812MN63</accession>
<dbReference type="AlphaFoldDB" id="A0A812MN63"/>
<dbReference type="EMBL" id="CAJNDS010001724">
    <property type="protein sequence ID" value="CAE7274663.1"/>
    <property type="molecule type" value="Genomic_DNA"/>
</dbReference>
<evidence type="ECO:0000256" key="6">
    <source>
        <dbReference type="SAM" id="MobiDB-lite"/>
    </source>
</evidence>
<dbReference type="Proteomes" id="UP000604046">
    <property type="component" value="Unassembled WGS sequence"/>
</dbReference>
<keyword evidence="5" id="KW-0456">Lyase</keyword>
<evidence type="ECO:0000256" key="1">
    <source>
        <dbReference type="ARBA" id="ARBA00010718"/>
    </source>
</evidence>
<evidence type="ECO:0000256" key="4">
    <source>
        <dbReference type="ARBA" id="ARBA00022833"/>
    </source>
</evidence>
<evidence type="ECO:0000313" key="9">
    <source>
        <dbReference type="Proteomes" id="UP000604046"/>
    </source>
</evidence>
<keyword evidence="9" id="KW-1185">Reference proteome</keyword>
<dbReference type="OrthoDB" id="429145at2759"/>
<feature type="chain" id="PRO_5033053464" description="carbonic anhydrase" evidence="7">
    <location>
        <begin position="25"/>
        <end position="872"/>
    </location>
</feature>
<keyword evidence="4" id="KW-0862">Zinc</keyword>
<evidence type="ECO:0000313" key="8">
    <source>
        <dbReference type="EMBL" id="CAE7274663.1"/>
    </source>
</evidence>
<feature type="region of interest" description="Disordered" evidence="6">
    <location>
        <begin position="297"/>
        <end position="320"/>
    </location>
</feature>
<dbReference type="InterPro" id="IPR023561">
    <property type="entry name" value="Carbonic_anhydrase_a-class"/>
</dbReference>
<name>A0A812MN63_9DINO</name>
<reference evidence="8" key="1">
    <citation type="submission" date="2021-02" db="EMBL/GenBank/DDBJ databases">
        <authorList>
            <person name="Dougan E. K."/>
            <person name="Rhodes N."/>
            <person name="Thang M."/>
            <person name="Chan C."/>
        </authorList>
    </citation>
    <scope>NUCLEOTIDE SEQUENCE</scope>
</reference>
<dbReference type="EC" id="4.2.1.1" evidence="2"/>
<organism evidence="8 9">
    <name type="scientific">Symbiodinium natans</name>
    <dbReference type="NCBI Taxonomy" id="878477"/>
    <lineage>
        <taxon>Eukaryota</taxon>
        <taxon>Sar</taxon>
        <taxon>Alveolata</taxon>
        <taxon>Dinophyceae</taxon>
        <taxon>Suessiales</taxon>
        <taxon>Symbiodiniaceae</taxon>
        <taxon>Symbiodinium</taxon>
    </lineage>
</organism>
<dbReference type="Gene3D" id="3.10.200.10">
    <property type="entry name" value="Alpha carbonic anhydrase"/>
    <property type="match status" value="2"/>
</dbReference>
<sequence>MIWAQTSWWLSVWLLAWWLPAVSGTCPLTGPRASPTNIMPPNADPESGSVLMRYNAWNASNLSIEMASDLEEASGYLSLVFDGPEGGGSLQAGESFSDMDEYVLRRIRISMPSEHTLLHRHLPLEVQLWHESAVHRDISRLITERARVQQMLHRFHGLIQDWQFQLKRLEDPSARNVSFPNLQTERDWAEAVRSDSIHDGESLMEHAGQLRHQIARIDEEVEVLNERLQRPQSARMVALSLLYTAPQDAVLAASGHFLRWLAGTIKRKQERPKPETEDQAALQAEVQQLQHRLDEMQGQKDEFEGTPERQLQSGPEGQQETPEVFHFEEFHSFGKDAVRDLPLTALAYEGSFTKPPCTPVVRWYLVSEPQAATAQDVLSLAATVLGSGESPMCHRVQGLEVCNQGISPSDGVWWNGPIKEVPESQKKFPNAFMNTVSLGFGSFHKPQETHLSSQLVSRLPWVYVQACCAVLLLCSIAMLGVKVEFCYGNQDFVVTYNQDVQQTVGLMTASFAGRYEDGLSLSERAVLQQTVPSGVGDDGNTSNMYHGSLIHFSDGPLSFAKDSVASMAVVAEELPSCLDADNWLRAFGPVFAKSQLSRFHSAAVLMGRDNATSCAELADKCEDWDSRLLRGVCGRTCGCHLPSAMTWFKVPEQGCPTMCRGEATALAKEIPCEDAPITDEWQSFWDKYPDIMSRHLGVNLSSPQAPAGARMLRVFVDFMKATGCPGLLSAPDEIITRTTWCTGNQYVAPLAHICPVSCGCRVDNPPAHCPQSCKACGDTANFPSGSGIDSCLQAKAFGICGIPDHAVELCAGTCGLCSGNASVSSVCPDGPLPPFYGLGSCADIKAAGWCPLLEFLGSSVRLICGRSCGACT</sequence>
<dbReference type="GO" id="GO:0004089">
    <property type="term" value="F:carbonate dehydratase activity"/>
    <property type="evidence" value="ECO:0007669"/>
    <property type="project" value="UniProtKB-EC"/>
</dbReference>
<feature type="compositionally biased region" description="Basic and acidic residues" evidence="6">
    <location>
        <begin position="297"/>
        <end position="307"/>
    </location>
</feature>
<dbReference type="InterPro" id="IPR036398">
    <property type="entry name" value="CA_dom_sf"/>
</dbReference>
<dbReference type="SUPFAM" id="SSF51069">
    <property type="entry name" value="Carbonic anhydrase"/>
    <property type="match status" value="1"/>
</dbReference>
<keyword evidence="7" id="KW-0732">Signal</keyword>
<feature type="compositionally biased region" description="Polar residues" evidence="6">
    <location>
        <begin position="309"/>
        <end position="320"/>
    </location>
</feature>
<feature type="signal peptide" evidence="7">
    <location>
        <begin position="1"/>
        <end position="24"/>
    </location>
</feature>
<dbReference type="GO" id="GO:0008270">
    <property type="term" value="F:zinc ion binding"/>
    <property type="evidence" value="ECO:0007669"/>
    <property type="project" value="InterPro"/>
</dbReference>